<comment type="caution">
    <text evidence="2">The sequence shown here is derived from an EMBL/GenBank/DDBJ whole genome shotgun (WGS) entry which is preliminary data.</text>
</comment>
<gene>
    <name evidence="2" type="ORF">HRI_000763100</name>
</gene>
<dbReference type="OrthoDB" id="1002606at2759"/>
<proteinExistence type="predicted"/>
<organism evidence="2 3">
    <name type="scientific">Hibiscus trionum</name>
    <name type="common">Flower of an hour</name>
    <dbReference type="NCBI Taxonomy" id="183268"/>
    <lineage>
        <taxon>Eukaryota</taxon>
        <taxon>Viridiplantae</taxon>
        <taxon>Streptophyta</taxon>
        <taxon>Embryophyta</taxon>
        <taxon>Tracheophyta</taxon>
        <taxon>Spermatophyta</taxon>
        <taxon>Magnoliopsida</taxon>
        <taxon>eudicotyledons</taxon>
        <taxon>Gunneridae</taxon>
        <taxon>Pentapetalae</taxon>
        <taxon>rosids</taxon>
        <taxon>malvids</taxon>
        <taxon>Malvales</taxon>
        <taxon>Malvaceae</taxon>
        <taxon>Malvoideae</taxon>
        <taxon>Hibiscus</taxon>
    </lineage>
</organism>
<evidence type="ECO:0000313" key="2">
    <source>
        <dbReference type="EMBL" id="GMI70938.1"/>
    </source>
</evidence>
<feature type="compositionally biased region" description="Basic and acidic residues" evidence="1">
    <location>
        <begin position="85"/>
        <end position="107"/>
    </location>
</feature>
<sequence length="128" mass="14305">MMDNKEIEFFEKVWTRKEVEVCASESSGVKYGVHKPLVVSVRPRVASAKPVVTQKIVISTPALFAFKSTNAVPWNYTTSVSIPEKEKLQEIKPSGETKKESEKEKQSNAEAVIEVGHFTRSGRCYSSP</sequence>
<dbReference type="PANTHER" id="PTHR32108:SF9">
    <property type="entry name" value="REVERSE TRANSCRIPTASE RNASE H-LIKE DOMAIN-CONTAINING PROTEIN"/>
    <property type="match status" value="1"/>
</dbReference>
<keyword evidence="3" id="KW-1185">Reference proteome</keyword>
<accession>A0A9W7LNC2</accession>
<feature type="region of interest" description="Disordered" evidence="1">
    <location>
        <begin position="85"/>
        <end position="112"/>
    </location>
</feature>
<protein>
    <submittedName>
        <fullName evidence="2">Uncharacterized protein</fullName>
    </submittedName>
</protein>
<dbReference type="EMBL" id="BSYR01000010">
    <property type="protein sequence ID" value="GMI70938.1"/>
    <property type="molecule type" value="Genomic_DNA"/>
</dbReference>
<dbReference type="AlphaFoldDB" id="A0A9W7LNC2"/>
<dbReference type="PANTHER" id="PTHR32108">
    <property type="entry name" value="DNA-DIRECTED RNA POLYMERASE SUBUNIT ALPHA"/>
    <property type="match status" value="1"/>
</dbReference>
<reference evidence="2" key="1">
    <citation type="submission" date="2023-05" db="EMBL/GenBank/DDBJ databases">
        <title>Genome and transcriptome analyses reveal genes involved in the formation of fine ridges on petal epidermal cells in Hibiscus trionum.</title>
        <authorList>
            <person name="Koshimizu S."/>
            <person name="Masuda S."/>
            <person name="Ishii T."/>
            <person name="Shirasu K."/>
            <person name="Hoshino A."/>
            <person name="Arita M."/>
        </authorList>
    </citation>
    <scope>NUCLEOTIDE SEQUENCE</scope>
    <source>
        <strain evidence="2">Hamamatsu line</strain>
    </source>
</reference>
<name>A0A9W7LNC2_HIBTR</name>
<evidence type="ECO:0000313" key="3">
    <source>
        <dbReference type="Proteomes" id="UP001165190"/>
    </source>
</evidence>
<dbReference type="Proteomes" id="UP001165190">
    <property type="component" value="Unassembled WGS sequence"/>
</dbReference>
<evidence type="ECO:0000256" key="1">
    <source>
        <dbReference type="SAM" id="MobiDB-lite"/>
    </source>
</evidence>